<dbReference type="CDD" id="cd06261">
    <property type="entry name" value="TM_PBP2"/>
    <property type="match status" value="1"/>
</dbReference>
<accession>A0A402BIR8</accession>
<proteinExistence type="inferred from homology"/>
<feature type="transmembrane region" description="Helical" evidence="7">
    <location>
        <begin position="297"/>
        <end position="321"/>
    </location>
</feature>
<dbReference type="InterPro" id="IPR025966">
    <property type="entry name" value="OppC_N"/>
</dbReference>
<dbReference type="PANTHER" id="PTHR43386:SF1">
    <property type="entry name" value="D,D-DIPEPTIDE TRANSPORT SYSTEM PERMEASE PROTEIN DDPC-RELATED"/>
    <property type="match status" value="1"/>
</dbReference>
<feature type="transmembrane region" description="Helical" evidence="7">
    <location>
        <begin position="244"/>
        <end position="262"/>
    </location>
</feature>
<dbReference type="Pfam" id="PF12911">
    <property type="entry name" value="OppC_N"/>
    <property type="match status" value="1"/>
</dbReference>
<dbReference type="EMBL" id="BIFT01000002">
    <property type="protein sequence ID" value="GCE31226.1"/>
    <property type="molecule type" value="Genomic_DNA"/>
</dbReference>
<dbReference type="PROSITE" id="PS50928">
    <property type="entry name" value="ABC_TM1"/>
    <property type="match status" value="1"/>
</dbReference>
<dbReference type="AlphaFoldDB" id="A0A402BIR8"/>
<reference evidence="11" key="1">
    <citation type="submission" date="2018-12" db="EMBL/GenBank/DDBJ databases">
        <title>Tengunoibacter tsumagoiensis gen. nov., sp. nov., Dictyobacter kobayashii sp. nov., D. alpinus sp. nov., and D. joshuensis sp. nov. and description of Dictyobacteraceae fam. nov. within the order Ktedonobacterales isolated from Tengu-no-mugimeshi.</title>
        <authorList>
            <person name="Wang C.M."/>
            <person name="Zheng Y."/>
            <person name="Sakai Y."/>
            <person name="Toyoda A."/>
            <person name="Minakuchi Y."/>
            <person name="Abe K."/>
            <person name="Yokota A."/>
            <person name="Yabe S."/>
        </authorList>
    </citation>
    <scope>NUCLEOTIDE SEQUENCE [LARGE SCALE GENOMIC DNA]</scope>
    <source>
        <strain evidence="11">Uno16</strain>
    </source>
</reference>
<evidence type="ECO:0000313" key="11">
    <source>
        <dbReference type="Proteomes" id="UP000287171"/>
    </source>
</evidence>
<evidence type="ECO:0000256" key="3">
    <source>
        <dbReference type="ARBA" id="ARBA00022475"/>
    </source>
</evidence>
<name>A0A402BIR8_9CHLR</name>
<keyword evidence="3" id="KW-1003">Cell membrane</keyword>
<feature type="transmembrane region" description="Helical" evidence="7">
    <location>
        <begin position="161"/>
        <end position="184"/>
    </location>
</feature>
<evidence type="ECO:0000256" key="4">
    <source>
        <dbReference type="ARBA" id="ARBA00022692"/>
    </source>
</evidence>
<evidence type="ECO:0000313" key="10">
    <source>
        <dbReference type="EMBL" id="GCE31226.1"/>
    </source>
</evidence>
<comment type="similarity">
    <text evidence="7">Belongs to the binding-protein-dependent transport system permease family.</text>
</comment>
<feature type="compositionally biased region" description="Basic and acidic residues" evidence="8">
    <location>
        <begin position="1"/>
        <end position="16"/>
    </location>
</feature>
<keyword evidence="11" id="KW-1185">Reference proteome</keyword>
<dbReference type="Proteomes" id="UP000287171">
    <property type="component" value="Unassembled WGS sequence"/>
</dbReference>
<organism evidence="10 11">
    <name type="scientific">Dictyobacter alpinus</name>
    <dbReference type="NCBI Taxonomy" id="2014873"/>
    <lineage>
        <taxon>Bacteria</taxon>
        <taxon>Bacillati</taxon>
        <taxon>Chloroflexota</taxon>
        <taxon>Ktedonobacteria</taxon>
        <taxon>Ktedonobacterales</taxon>
        <taxon>Dictyobacteraceae</taxon>
        <taxon>Dictyobacter</taxon>
    </lineage>
</organism>
<feature type="transmembrane region" description="Helical" evidence="7">
    <location>
        <begin position="130"/>
        <end position="154"/>
    </location>
</feature>
<sequence>MDTQDHNLKETTEQEKATTIPETTTAVSEGARDVEIAEQEDEPEIHTTSSKRRVPEWFEIIWSNRKARAGLILLVFFILLAIFANVLAPYSPTDISFGPSELPSSAHWLGTTQAGQDVFSQLIHGTRTSLLVGALGGGLATLIALVIGMVAGYMGGIVDEILSFIINLGLVVPALPLMVTVAAYSPVKGPTIIILVIGLTSWAWGARFKRSQVLTLRVRDYITSAQFAGEGTLRIVFREILPNMLSLTVLSYISAAIGAIGAEAGLEFLGVGDPSTISWGMMLYWANNGGALVTGQWAWLIAPGLALAGITSCLMLINFGVDALSNPQLREE</sequence>
<dbReference type="SUPFAM" id="SSF161098">
    <property type="entry name" value="MetI-like"/>
    <property type="match status" value="1"/>
</dbReference>
<dbReference type="Gene3D" id="1.10.3720.10">
    <property type="entry name" value="MetI-like"/>
    <property type="match status" value="1"/>
</dbReference>
<dbReference type="InterPro" id="IPR050366">
    <property type="entry name" value="BP-dependent_transpt_permease"/>
</dbReference>
<dbReference type="OrthoDB" id="9789244at2"/>
<gene>
    <name evidence="10" type="ORF">KDA_67100</name>
</gene>
<dbReference type="InterPro" id="IPR000515">
    <property type="entry name" value="MetI-like"/>
</dbReference>
<evidence type="ECO:0000259" key="9">
    <source>
        <dbReference type="PROSITE" id="PS50928"/>
    </source>
</evidence>
<keyword evidence="5 7" id="KW-1133">Transmembrane helix</keyword>
<feature type="transmembrane region" description="Helical" evidence="7">
    <location>
        <begin position="190"/>
        <end position="208"/>
    </location>
</feature>
<protein>
    <submittedName>
        <fullName evidence="10">Peptide ABC transporter permease</fullName>
    </submittedName>
</protein>
<evidence type="ECO:0000256" key="1">
    <source>
        <dbReference type="ARBA" id="ARBA00004651"/>
    </source>
</evidence>
<feature type="domain" description="ABC transmembrane type-1" evidence="9">
    <location>
        <begin position="126"/>
        <end position="318"/>
    </location>
</feature>
<dbReference type="InterPro" id="IPR035906">
    <property type="entry name" value="MetI-like_sf"/>
</dbReference>
<dbReference type="GO" id="GO:0005886">
    <property type="term" value="C:plasma membrane"/>
    <property type="evidence" value="ECO:0007669"/>
    <property type="project" value="UniProtKB-SubCell"/>
</dbReference>
<dbReference type="Pfam" id="PF00528">
    <property type="entry name" value="BPD_transp_1"/>
    <property type="match status" value="1"/>
</dbReference>
<comment type="subcellular location">
    <subcellularLocation>
        <location evidence="1 7">Cell membrane</location>
        <topology evidence="1 7">Multi-pass membrane protein</topology>
    </subcellularLocation>
</comment>
<keyword evidence="6 7" id="KW-0472">Membrane</keyword>
<evidence type="ECO:0000256" key="5">
    <source>
        <dbReference type="ARBA" id="ARBA00022989"/>
    </source>
</evidence>
<evidence type="ECO:0000256" key="2">
    <source>
        <dbReference type="ARBA" id="ARBA00022448"/>
    </source>
</evidence>
<feature type="transmembrane region" description="Helical" evidence="7">
    <location>
        <begin position="71"/>
        <end position="90"/>
    </location>
</feature>
<keyword evidence="4 7" id="KW-0812">Transmembrane</keyword>
<comment type="caution">
    <text evidence="10">The sequence shown here is derived from an EMBL/GenBank/DDBJ whole genome shotgun (WGS) entry which is preliminary data.</text>
</comment>
<feature type="region of interest" description="Disordered" evidence="8">
    <location>
        <begin position="1"/>
        <end position="49"/>
    </location>
</feature>
<evidence type="ECO:0000256" key="6">
    <source>
        <dbReference type="ARBA" id="ARBA00023136"/>
    </source>
</evidence>
<evidence type="ECO:0000256" key="7">
    <source>
        <dbReference type="RuleBase" id="RU363032"/>
    </source>
</evidence>
<keyword evidence="2 7" id="KW-0813">Transport</keyword>
<evidence type="ECO:0000256" key="8">
    <source>
        <dbReference type="SAM" id="MobiDB-lite"/>
    </source>
</evidence>
<dbReference type="PANTHER" id="PTHR43386">
    <property type="entry name" value="OLIGOPEPTIDE TRANSPORT SYSTEM PERMEASE PROTEIN APPC"/>
    <property type="match status" value="1"/>
</dbReference>
<dbReference type="GO" id="GO:0071916">
    <property type="term" value="F:dipeptide transmembrane transporter activity"/>
    <property type="evidence" value="ECO:0007669"/>
    <property type="project" value="TreeGrafter"/>
</dbReference>
<dbReference type="RefSeq" id="WP_126631213.1">
    <property type="nucleotide sequence ID" value="NZ_BIFT01000002.1"/>
</dbReference>